<gene>
    <name evidence="8" type="ORF">AJ85_16850</name>
    <name evidence="7" type="ORF">BALCAV_0214355</name>
</gene>
<evidence type="ECO:0000256" key="5">
    <source>
        <dbReference type="ARBA" id="ARBA00093760"/>
    </source>
</evidence>
<keyword evidence="3" id="KW-0255">Endonuclease</keyword>
<evidence type="ECO:0000313" key="8">
    <source>
        <dbReference type="EMBL" id="THG92112.1"/>
    </source>
</evidence>
<accession>A0A094WG84</accession>
<evidence type="ECO:0000313" key="9">
    <source>
        <dbReference type="Proteomes" id="UP000002754"/>
    </source>
</evidence>
<keyword evidence="2" id="KW-0680">Restriction system</keyword>
<evidence type="ECO:0000256" key="1">
    <source>
        <dbReference type="ARBA" id="ARBA00022722"/>
    </source>
</evidence>
<keyword evidence="1" id="KW-0540">Nuclease</keyword>
<proteinExistence type="predicted"/>
<dbReference type="GO" id="GO:0009036">
    <property type="term" value="F:type II site-specific deoxyribonuclease activity"/>
    <property type="evidence" value="ECO:0007669"/>
    <property type="project" value="InterPro"/>
</dbReference>
<sequence length="260" mass="30130">MDQQLKERIKVNIESSIRNFFVNRDVRTTHVLDYIFPKERRIRSLVGGLETSLGTTLWEPIARTIAESNGFTVIPDRLEMPDKLPKEVSEVVDKWRRERENRSNSVTLQEYVYELRTVISGLNLSNLKFINVTSGEGVDLWLKKDGVEYLFDIKTNQINQSSGLKLNSTLMNWYAYRLCKEPQAQLKAHIAFPFNPYETSWWSKNGSRAYPLNQGIDALIENNFWSFLSGETGTWEEIRSLFIELGNEGFGSQFSEIFNP</sequence>
<dbReference type="InterPro" id="IPR019045">
    <property type="entry name" value="Restrct_endonuc_II_HinfI"/>
</dbReference>
<evidence type="ECO:0000256" key="3">
    <source>
        <dbReference type="ARBA" id="ARBA00022759"/>
    </source>
</evidence>
<dbReference type="GO" id="GO:0003677">
    <property type="term" value="F:DNA binding"/>
    <property type="evidence" value="ECO:0007669"/>
    <property type="project" value="InterPro"/>
</dbReference>
<dbReference type="AlphaFoldDB" id="A0A094WG84"/>
<reference evidence="8 10" key="2">
    <citation type="submission" date="2014-01" db="EMBL/GenBank/DDBJ databases">
        <title>Draft genome sequencing of Bacillus alcalophilus CGMCC 1.3604.</title>
        <authorList>
            <person name="Yang J."/>
            <person name="Diao L."/>
            <person name="Yang S."/>
        </authorList>
    </citation>
    <scope>NUCLEOTIDE SEQUENCE [LARGE SCALE GENOMIC DNA]</scope>
    <source>
        <strain evidence="8 10">CGMCC 1.3604</strain>
    </source>
</reference>
<comment type="caution">
    <text evidence="7">The sequence shown here is derived from an EMBL/GenBank/DDBJ whole genome shotgun (WGS) entry which is preliminary data.</text>
</comment>
<dbReference type="GO" id="GO:0009307">
    <property type="term" value="P:DNA restriction-modification system"/>
    <property type="evidence" value="ECO:0007669"/>
    <property type="project" value="InterPro"/>
</dbReference>
<dbReference type="EMBL" id="ALPT02000048">
    <property type="protein sequence ID" value="KGA96739.1"/>
    <property type="molecule type" value="Genomic_DNA"/>
</dbReference>
<reference evidence="7 9" key="1">
    <citation type="journal article" date="2014" name="Genome Announc.">
        <title>Draft Genome Sequence of Bacillus alcalophilus AV1934, a Classic Alkaliphile Isolated from Human Feces in 1934.</title>
        <authorList>
            <person name="Attie O."/>
            <person name="Jayaprakash A."/>
            <person name="Shah H."/>
            <person name="Paulsen I.T."/>
            <person name="Morino M."/>
            <person name="Takahashi Y."/>
            <person name="Narumi I."/>
            <person name="Sachidanandam R."/>
            <person name="Satoh K."/>
            <person name="Ito M."/>
            <person name="Krulwich T.A."/>
        </authorList>
    </citation>
    <scope>NUCLEOTIDE SEQUENCE [LARGE SCALE GENOMIC DNA]</scope>
    <source>
        <strain evidence="7 9">AV1934</strain>
    </source>
</reference>
<keyword evidence="4" id="KW-0378">Hydrolase</keyword>
<evidence type="ECO:0000313" key="7">
    <source>
        <dbReference type="EMBL" id="KGA96739.1"/>
    </source>
</evidence>
<dbReference type="Proteomes" id="UP000002754">
    <property type="component" value="Unassembled WGS sequence"/>
</dbReference>
<dbReference type="EMBL" id="JALP01000019">
    <property type="protein sequence ID" value="THG92112.1"/>
    <property type="molecule type" value="Genomic_DNA"/>
</dbReference>
<evidence type="ECO:0000256" key="2">
    <source>
        <dbReference type="ARBA" id="ARBA00022747"/>
    </source>
</evidence>
<dbReference type="Proteomes" id="UP000297014">
    <property type="component" value="Unassembled WGS sequence"/>
</dbReference>
<protein>
    <recommendedName>
        <fullName evidence="6">type II site-specific deoxyribonuclease</fullName>
        <ecNumber evidence="6">3.1.21.4</ecNumber>
    </recommendedName>
</protein>
<organism evidence="7 9">
    <name type="scientific">Alkalihalobacillus alcalophilus ATCC 27647 = CGMCC 1.3604</name>
    <dbReference type="NCBI Taxonomy" id="1218173"/>
    <lineage>
        <taxon>Bacteria</taxon>
        <taxon>Bacillati</taxon>
        <taxon>Bacillota</taxon>
        <taxon>Bacilli</taxon>
        <taxon>Bacillales</taxon>
        <taxon>Bacillaceae</taxon>
        <taxon>Alkalihalobacillus</taxon>
    </lineage>
</organism>
<dbReference type="OrthoDB" id="9811075at2"/>
<evidence type="ECO:0000256" key="6">
    <source>
        <dbReference type="ARBA" id="ARBA00093790"/>
    </source>
</evidence>
<dbReference type="REBASE" id="98034">
    <property type="entry name" value="R1.Bal1934ORF214375P"/>
</dbReference>
<name>A0A094WG84_ALKAL</name>
<keyword evidence="9" id="KW-1185">Reference proteome</keyword>
<dbReference type="RefSeq" id="WP_003322230.1">
    <property type="nucleotide sequence ID" value="NZ_ALPT02000048.1"/>
</dbReference>
<evidence type="ECO:0000256" key="4">
    <source>
        <dbReference type="ARBA" id="ARBA00022801"/>
    </source>
</evidence>
<comment type="catalytic activity">
    <reaction evidence="5">
        <text>Endonucleolytic cleavage of DNA to give specific double-stranded fragments with terminal 5'-phosphates.</text>
        <dbReference type="EC" id="3.1.21.4"/>
    </reaction>
</comment>
<evidence type="ECO:0000313" key="10">
    <source>
        <dbReference type="Proteomes" id="UP000297014"/>
    </source>
</evidence>
<dbReference type="EC" id="3.1.21.4" evidence="6"/>
<dbReference type="Pfam" id="PF09520">
    <property type="entry name" value="RE_TdeIII"/>
    <property type="match status" value="1"/>
</dbReference>